<proteinExistence type="predicted"/>
<reference evidence="2" key="1">
    <citation type="submission" date="2023-06" db="EMBL/GenBank/DDBJ databases">
        <authorList>
            <consortium name="Lawrence Berkeley National Laboratory"/>
            <person name="Ahrendt S."/>
            <person name="Sahu N."/>
            <person name="Indic B."/>
            <person name="Wong-Bajracharya J."/>
            <person name="Merenyi Z."/>
            <person name="Ke H.-M."/>
            <person name="Monk M."/>
            <person name="Kocsube S."/>
            <person name="Drula E."/>
            <person name="Lipzen A."/>
            <person name="Balint B."/>
            <person name="Henrissat B."/>
            <person name="Andreopoulos B."/>
            <person name="Martin F.M."/>
            <person name="Harder C.B."/>
            <person name="Rigling D."/>
            <person name="Ford K.L."/>
            <person name="Foster G.D."/>
            <person name="Pangilinan J."/>
            <person name="Papanicolaou A."/>
            <person name="Barry K."/>
            <person name="LaButti K."/>
            <person name="Viragh M."/>
            <person name="Koriabine M."/>
            <person name="Yan M."/>
            <person name="Riley R."/>
            <person name="Champramary S."/>
            <person name="Plett K.L."/>
            <person name="Tsai I.J."/>
            <person name="Slot J."/>
            <person name="Sipos G."/>
            <person name="Plett J."/>
            <person name="Nagy L.G."/>
            <person name="Grigoriev I.V."/>
        </authorList>
    </citation>
    <scope>NUCLEOTIDE SEQUENCE</scope>
    <source>
        <strain evidence="2">FPL87.14</strain>
    </source>
</reference>
<organism evidence="2 3">
    <name type="scientific">Armillaria borealis</name>
    <dbReference type="NCBI Taxonomy" id="47425"/>
    <lineage>
        <taxon>Eukaryota</taxon>
        <taxon>Fungi</taxon>
        <taxon>Dikarya</taxon>
        <taxon>Basidiomycota</taxon>
        <taxon>Agaricomycotina</taxon>
        <taxon>Agaricomycetes</taxon>
        <taxon>Agaricomycetidae</taxon>
        <taxon>Agaricales</taxon>
        <taxon>Marasmiineae</taxon>
        <taxon>Physalacriaceae</taxon>
        <taxon>Armillaria</taxon>
    </lineage>
</organism>
<comment type="caution">
    <text evidence="2">The sequence shown here is derived from an EMBL/GenBank/DDBJ whole genome shotgun (WGS) entry which is preliminary data.</text>
</comment>
<gene>
    <name evidence="2" type="ORF">EV421DRAFT_1739693</name>
</gene>
<feature type="domain" description="DUF6699" evidence="1">
    <location>
        <begin position="62"/>
        <end position="153"/>
    </location>
</feature>
<sequence length="154" mass="17315">MNNGGVTKTMHVRRENVTTMTTQRDSKPTELHLSTTTALYTPSRVSLVIRIPIYGEAQLTTTVSGYVNEAATNPPLPSLAIVHPKLQWPVVIQRPGDRERVMVADVVERLHMASSSLLLLENRNDAPSDSYQRMWDCEEQEVVQRLAYLRGKTA</sequence>
<name>A0AA39J4Y5_9AGAR</name>
<evidence type="ECO:0000259" key="1">
    <source>
        <dbReference type="Pfam" id="PF20415"/>
    </source>
</evidence>
<dbReference type="Proteomes" id="UP001175226">
    <property type="component" value="Unassembled WGS sequence"/>
</dbReference>
<keyword evidence="3" id="KW-1185">Reference proteome</keyword>
<dbReference type="EMBL" id="JAUEPT010000056">
    <property type="protein sequence ID" value="KAK0436236.1"/>
    <property type="molecule type" value="Genomic_DNA"/>
</dbReference>
<evidence type="ECO:0000313" key="2">
    <source>
        <dbReference type="EMBL" id="KAK0436236.1"/>
    </source>
</evidence>
<dbReference type="InterPro" id="IPR046522">
    <property type="entry name" value="DUF6699"/>
</dbReference>
<evidence type="ECO:0000313" key="3">
    <source>
        <dbReference type="Proteomes" id="UP001175226"/>
    </source>
</evidence>
<protein>
    <recommendedName>
        <fullName evidence="1">DUF6699 domain-containing protein</fullName>
    </recommendedName>
</protein>
<dbReference type="Pfam" id="PF20415">
    <property type="entry name" value="DUF6699"/>
    <property type="match status" value="1"/>
</dbReference>
<accession>A0AA39J4Y5</accession>
<dbReference type="AlphaFoldDB" id="A0AA39J4Y5"/>